<feature type="chain" id="PRO_5029662177" description="Cnidarian restricted protein" evidence="3">
    <location>
        <begin position="23"/>
        <end position="251"/>
    </location>
</feature>
<name>A0A7M5X5G5_9CNID</name>
<sequence length="251" mass="28503">MVNSLNLFVFFCLSLFYQQAQCCHGPGCRYSSDIHGVQGSNTGHPVPNIEQRTKPLTIKERKDLWLRLERMPHLPRPPYPPPPPYPPRPPHPPPPPYPPHPPYGDFHRPAEMKKTTNHRVADENSDSRSKENKIGVIALIVTIVLFVLAITISYVTHQRRKTKKLIERRISQSLPSLEEDPDIVMEEISVNPSVVVERSSQSRLETSNDGLAMLALQKQNDPPPSYEASIQTTLQPPSYNETMRYSNVDTT</sequence>
<feature type="signal peptide" evidence="3">
    <location>
        <begin position="1"/>
        <end position="22"/>
    </location>
</feature>
<keyword evidence="5" id="KW-1185">Reference proteome</keyword>
<evidence type="ECO:0000256" key="2">
    <source>
        <dbReference type="SAM" id="Phobius"/>
    </source>
</evidence>
<evidence type="ECO:0000256" key="1">
    <source>
        <dbReference type="SAM" id="MobiDB-lite"/>
    </source>
</evidence>
<evidence type="ECO:0000313" key="4">
    <source>
        <dbReference type="EnsemblMetazoa" id="CLYHEMP017191.1"/>
    </source>
</evidence>
<protein>
    <recommendedName>
        <fullName evidence="6">Cnidarian restricted protein</fullName>
    </recommendedName>
</protein>
<evidence type="ECO:0000256" key="3">
    <source>
        <dbReference type="SAM" id="SignalP"/>
    </source>
</evidence>
<feature type="region of interest" description="Disordered" evidence="1">
    <location>
        <begin position="73"/>
        <end position="109"/>
    </location>
</feature>
<feature type="transmembrane region" description="Helical" evidence="2">
    <location>
        <begin position="134"/>
        <end position="155"/>
    </location>
</feature>
<keyword evidence="2" id="KW-1133">Transmembrane helix</keyword>
<accession>A0A7M5X5G5</accession>
<dbReference type="AlphaFoldDB" id="A0A7M5X5G5"/>
<evidence type="ECO:0008006" key="6">
    <source>
        <dbReference type="Google" id="ProtNLM"/>
    </source>
</evidence>
<keyword evidence="3" id="KW-0732">Signal</keyword>
<dbReference type="GeneID" id="136815880"/>
<organism evidence="4 5">
    <name type="scientific">Clytia hemisphaerica</name>
    <dbReference type="NCBI Taxonomy" id="252671"/>
    <lineage>
        <taxon>Eukaryota</taxon>
        <taxon>Metazoa</taxon>
        <taxon>Cnidaria</taxon>
        <taxon>Hydrozoa</taxon>
        <taxon>Hydroidolina</taxon>
        <taxon>Leptothecata</taxon>
        <taxon>Obeliida</taxon>
        <taxon>Clytiidae</taxon>
        <taxon>Clytia</taxon>
    </lineage>
</organism>
<dbReference type="RefSeq" id="XP_066928429.1">
    <property type="nucleotide sequence ID" value="XM_067072328.1"/>
</dbReference>
<feature type="compositionally biased region" description="Pro residues" evidence="1">
    <location>
        <begin position="74"/>
        <end position="102"/>
    </location>
</feature>
<dbReference type="Proteomes" id="UP000594262">
    <property type="component" value="Unplaced"/>
</dbReference>
<keyword evidence="2" id="KW-0472">Membrane</keyword>
<reference evidence="4" key="1">
    <citation type="submission" date="2021-01" db="UniProtKB">
        <authorList>
            <consortium name="EnsemblMetazoa"/>
        </authorList>
    </citation>
    <scope>IDENTIFICATION</scope>
</reference>
<proteinExistence type="predicted"/>
<dbReference type="EnsemblMetazoa" id="CLYHEMT017191.1">
    <property type="protein sequence ID" value="CLYHEMP017191.1"/>
    <property type="gene ID" value="CLYHEMG017191"/>
</dbReference>
<evidence type="ECO:0000313" key="5">
    <source>
        <dbReference type="Proteomes" id="UP000594262"/>
    </source>
</evidence>
<keyword evidence="2" id="KW-0812">Transmembrane</keyword>